<dbReference type="OrthoDB" id="2286077at2759"/>
<feature type="domain" description="Rad21/Rec8-like protein C-terminal eukaryotic" evidence="2">
    <location>
        <begin position="467"/>
        <end position="498"/>
    </location>
</feature>
<organism evidence="3 4">
    <name type="scientific">Parasitella parasitica</name>
    <dbReference type="NCBI Taxonomy" id="35722"/>
    <lineage>
        <taxon>Eukaryota</taxon>
        <taxon>Fungi</taxon>
        <taxon>Fungi incertae sedis</taxon>
        <taxon>Mucoromycota</taxon>
        <taxon>Mucoromycotina</taxon>
        <taxon>Mucoromycetes</taxon>
        <taxon>Mucorales</taxon>
        <taxon>Mucorineae</taxon>
        <taxon>Mucoraceae</taxon>
        <taxon>Parasitella</taxon>
    </lineage>
</organism>
<evidence type="ECO:0000313" key="3">
    <source>
        <dbReference type="EMBL" id="CEP07211.1"/>
    </source>
</evidence>
<name>A0A0B7MN13_9FUNG</name>
<reference evidence="3 4" key="1">
    <citation type="submission" date="2014-09" db="EMBL/GenBank/DDBJ databases">
        <authorList>
            <person name="Ellenberger Sabrina"/>
        </authorList>
    </citation>
    <scope>NUCLEOTIDE SEQUENCE [LARGE SCALE GENOMIC DNA]</scope>
    <source>
        <strain evidence="3 4">CBS 412.66</strain>
    </source>
</reference>
<protein>
    <recommendedName>
        <fullName evidence="2">Rad21/Rec8-like protein C-terminal eukaryotic domain-containing protein</fullName>
    </recommendedName>
</protein>
<evidence type="ECO:0000313" key="4">
    <source>
        <dbReference type="Proteomes" id="UP000054107"/>
    </source>
</evidence>
<keyword evidence="4" id="KW-1185">Reference proteome</keyword>
<feature type="region of interest" description="Disordered" evidence="1">
    <location>
        <begin position="359"/>
        <end position="387"/>
    </location>
</feature>
<accession>A0A0B7MN13</accession>
<dbReference type="Proteomes" id="UP000054107">
    <property type="component" value="Unassembled WGS sequence"/>
</dbReference>
<feature type="region of interest" description="Disordered" evidence="1">
    <location>
        <begin position="168"/>
        <end position="191"/>
    </location>
</feature>
<evidence type="ECO:0000259" key="2">
    <source>
        <dbReference type="Pfam" id="PF04824"/>
    </source>
</evidence>
<evidence type="ECO:0000256" key="1">
    <source>
        <dbReference type="SAM" id="MobiDB-lite"/>
    </source>
</evidence>
<feature type="compositionally biased region" description="Polar residues" evidence="1">
    <location>
        <begin position="359"/>
        <end position="374"/>
    </location>
</feature>
<sequence length="503" mass="57897">MPLYRSNPTTVSDAEDMLQFQTSSEAPLFSSLFNFNFMCPNDVDNDMNNSSFVMRVETSRDISNLFTDEIFDMTNDSIQPEQLFDSTIKQQQEGEQVKRQHVFDHIDMSDLGGMEDYDMMDYGCDIQQQQEVSAILNEPSARHNQAQDNVSFRQGSPASISTASYHVLGPIHNRSGPPSLIQEEDEEKDNLSISSLSTDNLSTIFPIEVVNDDDAPRNNAKITRQMRHMISGTTTLSYKKDYTTDRLLRELIPSISQENQRQHKLTEKQRIAIIRNNMRKPSIVFDMFGRNTNLLTEKRAEGWQHQELAFFNRNRLLYDQTEKSRRYDRLHGRNISGSLSSRFTTNGIQRFSHQISSGGVSIRSNSDVQSTPETHNLVFDGDTEPNETQEDTMRWRQQQFEGLNNDDTVDYGGDDIDFNIGFDDHLLHPQRQNQEDNMQEFIEHIKHLPNPFVFNEFFQTAQEEASVVAKSFSNILELASKSQIRVSQSDPYGRIQVSIERIP</sequence>
<dbReference type="EMBL" id="LN719137">
    <property type="protein sequence ID" value="CEP07211.1"/>
    <property type="molecule type" value="Genomic_DNA"/>
</dbReference>
<gene>
    <name evidence="3" type="primary">PARPA_00490.1 scaffold 888</name>
</gene>
<dbReference type="STRING" id="35722.A0A0B7MN13"/>
<dbReference type="AlphaFoldDB" id="A0A0B7MN13"/>
<dbReference type="InterPro" id="IPR006909">
    <property type="entry name" value="Rad21/Rec8_C_eu"/>
</dbReference>
<proteinExistence type="predicted"/>
<dbReference type="Pfam" id="PF04824">
    <property type="entry name" value="Rad21_Rec8"/>
    <property type="match status" value="1"/>
</dbReference>